<name>A0A9Q6EN08_NOSLI</name>
<evidence type="ECO:0000313" key="2">
    <source>
        <dbReference type="Proteomes" id="UP000222310"/>
    </source>
</evidence>
<dbReference type="RefSeq" id="WP_099066486.1">
    <property type="nucleotide sequence ID" value="NZ_LAHD01000005.1"/>
</dbReference>
<gene>
    <name evidence="1" type="ORF">VF08_02925</name>
</gene>
<sequence length="1748" mass="190723">MPSTSYSESKQSVLDSVKCKKGKPCGEICIPKTSKCSIGNSKSSRLQSPKSESGTIVGGVAIGSTLGAAAIAAGLGTYGAARLHQVRENYRNNFAVSAVRAEVESRNVKAPIFGKDTKTAILTVGGFGTKDAYSESEVLKKNIESLGIKGLYVEPQSYAEFNVPTRPVDKETTKKASEEAKNLFIKTVFETGYNPTAVSVAAKIIAYKKANPDKEYQLMGHSGGGLVVQEAHEILHKAGINIKTTAIGSPDVGLIPGTGDLVTATSKHDKILKLSGGRGVNGKSFDNVLDHGQNSYFEDADFRNFIKNRLTPTRQDRLDKANCKIGKNCGDICIPKKSVCKSEKPSTATNTANKLAMTSAIAAGAAILGVPTAAYLVQKARFQVGFSKSADMAKEQAKTYKLPDKVFTGFRSIDDQQLPGSSVKSGVKNIDTGSVADQITFFAGGIGAVGGLEGDHIGQQISKMLPNHHVVAVETPEQDVSFTSGDSVASPRFLKKAVSALLKDNITKGRSEIAVRIASRAYAYHQKNPNLPINLIGQSGGGMPVRESAEILKRMGVKDIRVATTGSPYFGLTPPVGLSLVDTKKDPVNKIYGATMPNKTHVDAVGHSLYFSENHYKLIENGTWNQRVSQNIWEEAVPNKNVQKVLVDYFDRTAKSNNANNIVNTSKKVAKDSVIDSNISQEIQKQFAILLSRSYGKPIIKVGSIKISTNNTVTGLAQDNSGKLLSFTFKDDKLTYQVAKNLTKLDTADYREDKSVKKKCRKGMSCGDTCIAANDTCRLQVNQIATPTEITRLRQSIVKFKLAQNQNIVPATPIPDTSEQIPIKSKYIVNPQTGVPYTIRELRKQASEKRIYNYGSMTIKELQGALQLYDQKPESRDRIVRGISKRKGFSTRAIAAAGLSGRGTPLERSTKRSLKNTADVWRKLEALAKFANTSPVSWSAAAVGAFLIGRTIKGYEQAKQTYREGFNESARMAEEQASKLNLQHPLERDGEPSLLPNGKPRMTSRINQDNITFAIGSGKGYGAEEMKSLLQREKNADNTKDYWLTHSNYVIPFNLKEFGTPQPPGGGEPGIASTVVNGVGGIIQNFARKRNQDAVDLAASIYAHAIAVSPQDGKTLVNRNKKINIVAHCNGGLVTKEALEILSRMELKGSPSGKKVMEQVNAVYLGTPHFGFAENVSRRQRTIISPQDPISILPTFGEGARQQWISSVTGGSARDYLTDERVRDAIREAFGYYQGSPEEVRRRIGKRKDSAKTPQCSTDTKNCGEICIPKANTCHVNTAIAGATMVAAIGTVGGAGAIAAIYLGTKSDVPLLADNQLQIVNQKYLNQLKPDGTSPKQGAIGKALFVKDASNKRFVFKEVRHNFHLLEAASEATASDIAQKSNININKVSLIPANLKSPLKTGFAGASLHSVVPGKTLAELKTNSNSVFENLNIKQQSGLTPAMLSSLSKHSDLPKIAAFDTFIGNWDRKSENLMYDSKTNSFNGIDNGLAFTRNLVSKTLDNFKNLDVGQISLSERNALSQYLKTLKKLRSEHTVDEIKSRYISYFKHEKGDWNLLKRYSTITNIENNYRSTDKLIQVLEQKLNTSKLDSEAYRLEKKLIHLDFLKKCKTGNPCGDICLPAGRKCRIKEFDRRKLSVKLGRGAVSQTIGGLGQDLERAYLRTSKLVREKHRNLTKKPPLTTKEKIKETLAHEAKLLGVFLGQGTVSKTLKTVDEKLIDFSDFVAETPEKLADTVAEVQKKLSNLINKK</sequence>
<dbReference type="InterPro" id="IPR029058">
    <property type="entry name" value="AB_hydrolase_fold"/>
</dbReference>
<reference evidence="1 2" key="1">
    <citation type="submission" date="2015-02" db="EMBL/GenBank/DDBJ databases">
        <title>Nostoc linckia genome annotation.</title>
        <authorList>
            <person name="Zhou Z."/>
        </authorList>
    </citation>
    <scope>NUCLEOTIDE SEQUENCE [LARGE SCALE GENOMIC DNA]</scope>
    <source>
        <strain evidence="2">z8</strain>
    </source>
</reference>
<organism evidence="1 2">
    <name type="scientific">Nostoc linckia z8</name>
    <dbReference type="NCBI Taxonomy" id="1628746"/>
    <lineage>
        <taxon>Bacteria</taxon>
        <taxon>Bacillati</taxon>
        <taxon>Cyanobacteriota</taxon>
        <taxon>Cyanophyceae</taxon>
        <taxon>Nostocales</taxon>
        <taxon>Nostocaceae</taxon>
        <taxon>Nostoc</taxon>
    </lineage>
</organism>
<dbReference type="EMBL" id="LAHD01000005">
    <property type="protein sequence ID" value="PHK06706.1"/>
    <property type="molecule type" value="Genomic_DNA"/>
</dbReference>
<proteinExistence type="predicted"/>
<dbReference type="SUPFAM" id="SSF53474">
    <property type="entry name" value="alpha/beta-Hydrolases"/>
    <property type="match status" value="1"/>
</dbReference>
<accession>A0A9Q6EN08</accession>
<dbReference type="Proteomes" id="UP000222310">
    <property type="component" value="Unassembled WGS sequence"/>
</dbReference>
<dbReference type="GeneID" id="57094405"/>
<protein>
    <submittedName>
        <fullName evidence="1">Uncharacterized protein</fullName>
    </submittedName>
</protein>
<comment type="caution">
    <text evidence="1">The sequence shown here is derived from an EMBL/GenBank/DDBJ whole genome shotgun (WGS) entry which is preliminary data.</text>
</comment>
<evidence type="ECO:0000313" key="1">
    <source>
        <dbReference type="EMBL" id="PHK06706.1"/>
    </source>
</evidence>